<reference evidence="1 2" key="1">
    <citation type="submission" date="2018-06" db="EMBL/GenBank/DDBJ databases">
        <title>Natronomonas sp. F16-60 a new haloarchaeon isolated from a solar saltern of Isla Cristina, Huelva, Spain.</title>
        <authorList>
            <person name="Duran-Viseras A."/>
            <person name="Sanchez-Porro C."/>
            <person name="Ventosa A."/>
        </authorList>
    </citation>
    <scope>NUCLEOTIDE SEQUENCE [LARGE SCALE GENOMIC DNA]</scope>
    <source>
        <strain evidence="1 2">F16-60</strain>
    </source>
</reference>
<evidence type="ECO:0000313" key="1">
    <source>
        <dbReference type="EMBL" id="TSD09219.1"/>
    </source>
</evidence>
<dbReference type="OrthoDB" id="12113at2157"/>
<dbReference type="AlphaFoldDB" id="A0A554MVS1"/>
<name>A0A554MVS1_9EURY</name>
<dbReference type="Gene3D" id="3.30.460.40">
    <property type="match status" value="1"/>
</dbReference>
<dbReference type="RefSeq" id="WP_144263235.1">
    <property type="nucleotide sequence ID" value="NZ_QMDX01000015.1"/>
</dbReference>
<dbReference type="SUPFAM" id="SSF46785">
    <property type="entry name" value="Winged helix' DNA-binding domain"/>
    <property type="match status" value="2"/>
</dbReference>
<sequence>MREAELRVIDCLRDQSYSVGELADAIDKSQSWTSEVVGDLENAHLVDRTDGVQLAPTYEASLLAELLDRYALENVLIGTKEDILGALLDGPKTISELQTQGFAKSTLYKHLNEIQETGAIAHTDDGYAITDDTLRSFLEARTRTTPFETEYRANGDRLVATSKDTVDGTPTAFSAFTRYGVDYHPAKTYVYQDDRSLGLEEVLIHAVTVAENKKQMAMAGVFYLTHRASLDASDLWRLANRWECVEKWADLFAYIDQREVHHDELFLPWEEFIDLANDYGVYPRGQHPEDSLRRGLEELGDHLETPVDVYLLGGGNLILRGLKDSTKDVDIVVEDGQTFFAIAEALQDLGYEERSDLEAAYNQLDPSIVLEKEGFPRWDIFVEAVAGQLQLTPAMIERCDQSFEYGDLHVHLLSLTDIFVFKSITEREGDLEDAALIARQADLDWESIFREIKTQEDRTGQFFSFAVLDTLDVLDERHDIVAPITDRLVSYCLENALLVSLDAPKTIEDLREELDFPDHQIYNKLRKLEEEGQIIVDRSGRLNTYQRAESTDR</sequence>
<evidence type="ECO:0000313" key="2">
    <source>
        <dbReference type="Proteomes" id="UP000319894"/>
    </source>
</evidence>
<protein>
    <submittedName>
        <fullName evidence="1">Transcriptional regulator</fullName>
    </submittedName>
</protein>
<keyword evidence="2" id="KW-1185">Reference proteome</keyword>
<comment type="caution">
    <text evidence="1">The sequence shown here is derived from an EMBL/GenBank/DDBJ whole genome shotgun (WGS) entry which is preliminary data.</text>
</comment>
<dbReference type="InParanoid" id="A0A554MVS1"/>
<dbReference type="SUPFAM" id="SSF81301">
    <property type="entry name" value="Nucleotidyltransferase"/>
    <property type="match status" value="1"/>
</dbReference>
<accession>A0A554MVS1</accession>
<dbReference type="Proteomes" id="UP000319894">
    <property type="component" value="Unassembled WGS sequence"/>
</dbReference>
<proteinExistence type="predicted"/>
<organism evidence="1 2">
    <name type="scientific">Haloglomus irregulare</name>
    <dbReference type="NCBI Taxonomy" id="2234134"/>
    <lineage>
        <taxon>Archaea</taxon>
        <taxon>Methanobacteriati</taxon>
        <taxon>Methanobacteriota</taxon>
        <taxon>Stenosarchaea group</taxon>
        <taxon>Halobacteria</taxon>
        <taxon>Halobacteriales</taxon>
        <taxon>Natronomonadaceae</taxon>
        <taxon>Haloglomus</taxon>
    </lineage>
</organism>
<dbReference type="CDD" id="cd00090">
    <property type="entry name" value="HTH_ARSR"/>
    <property type="match status" value="1"/>
</dbReference>
<dbReference type="InterPro" id="IPR036390">
    <property type="entry name" value="WH_DNA-bd_sf"/>
</dbReference>
<gene>
    <name evidence="1" type="ORF">DP107_16495</name>
</gene>
<dbReference type="InterPro" id="IPR043519">
    <property type="entry name" value="NT_sf"/>
</dbReference>
<dbReference type="EMBL" id="QMDX01000015">
    <property type="protein sequence ID" value="TSD09219.1"/>
    <property type="molecule type" value="Genomic_DNA"/>
</dbReference>
<dbReference type="InterPro" id="IPR011991">
    <property type="entry name" value="ArsR-like_HTH"/>
</dbReference>